<dbReference type="GO" id="GO:0009116">
    <property type="term" value="P:nucleoside metabolic process"/>
    <property type="evidence" value="ECO:0007669"/>
    <property type="project" value="InterPro"/>
</dbReference>
<dbReference type="SUPFAM" id="SSF53167">
    <property type="entry name" value="Purine and uridine phosphorylases"/>
    <property type="match status" value="1"/>
</dbReference>
<name>A0A1Y0XYA8_ACEPA</name>
<dbReference type="RefSeq" id="WP_087651531.1">
    <property type="nucleotide sequence ID" value="NZ_CP021509.1"/>
</dbReference>
<dbReference type="Pfam" id="PF20706">
    <property type="entry name" value="GT4-conflict"/>
    <property type="match status" value="1"/>
</dbReference>
<protein>
    <recommendedName>
        <fullName evidence="1">Nucleoside phosphorylase domain-containing protein</fullName>
    </recommendedName>
</protein>
<dbReference type="InterPro" id="IPR009003">
    <property type="entry name" value="Peptidase_S1_PA"/>
</dbReference>
<evidence type="ECO:0000313" key="3">
    <source>
        <dbReference type="Proteomes" id="UP000196205"/>
    </source>
</evidence>
<feature type="domain" description="Nucleoside phosphorylase" evidence="1">
    <location>
        <begin position="695"/>
        <end position="893"/>
    </location>
</feature>
<dbReference type="AlphaFoldDB" id="A0A1Y0XYA8"/>
<dbReference type="Gene3D" id="3.40.50.2000">
    <property type="entry name" value="Glycogen Phosphorylase B"/>
    <property type="match status" value="1"/>
</dbReference>
<accession>A0A1Y0XYA8</accession>
<gene>
    <name evidence="2" type="ORF">S1001342_00745</name>
</gene>
<dbReference type="CDD" id="cd03801">
    <property type="entry name" value="GT4_PimA-like"/>
    <property type="match status" value="1"/>
</dbReference>
<dbReference type="Proteomes" id="UP000196205">
    <property type="component" value="Chromosome"/>
</dbReference>
<dbReference type="Pfam" id="PF01048">
    <property type="entry name" value="PNP_UDP_1"/>
    <property type="match status" value="1"/>
</dbReference>
<dbReference type="SUPFAM" id="SSF53756">
    <property type="entry name" value="UDP-Glycosyltransferase/glycogen phosphorylase"/>
    <property type="match status" value="1"/>
</dbReference>
<dbReference type="GO" id="GO:0003824">
    <property type="term" value="F:catalytic activity"/>
    <property type="evidence" value="ECO:0007669"/>
    <property type="project" value="InterPro"/>
</dbReference>
<dbReference type="OrthoDB" id="529131at2"/>
<dbReference type="PANTHER" id="PTHR12526">
    <property type="entry name" value="GLYCOSYLTRANSFERASE"/>
    <property type="match status" value="1"/>
</dbReference>
<evidence type="ECO:0000313" key="2">
    <source>
        <dbReference type="EMBL" id="ARW47102.1"/>
    </source>
</evidence>
<sequence>MKKRIIFVMNRWDSSKGGIQTVNRELLLAIAKMRPDIDCISVVTFATAAEVSQAYNNNITLIHGRTPDQWEDVLLSEEIRTIDQSSVIAIVGHSHFSAKQARLLQNTYFKNALIVQFVHMDPMRTEGIKEDNQEDYVFRREAKQETELSYAKAADIIFCIGPKLTRVMKDNFCAHDLDDSRIHRIDCGISTERSPRNAPPKQPTVVCIGRTESIRVKGLDIFARAAGILDKQWDTDPATKGQILKPRFIVRGAEKEPERLQQTLQELALEMGGRPELIVRPYTTDKKSLHADLRGATTFLMPSREEGFGLVACEAISFGVPIIVSRQSGIAELISETSRSSGNNFDTCIVDTQGDAMMVSKNFASTTFSLLVNNNDEFFYPRLRAHLSEICSWKVGAETFISVVEKEYENKNKSKSTSSIIEPKSSSVIEPKPSMIENVLESEKESLMQKHGVVAVGIKQAIIITIEKGTKPNLPEKIEGFEVIVREVENVKLTSAEPNSSYELLVDGQRRATIGLFGTDFSGQLFAITVGHAIPSNYNSKIEMIINNQHIPLVLENIENQADIAILRVNTNLSFLPRSLGYRKSGTKAFIEMPSNIIEGQIDSVDITIDISTSKLKKHRYKDVFEVALKTMTEPGVSGAVVSDQQGDAIGIVIGSMINQNGKMSLLALNANSVMSRNNLNAVAIDDMSLCPHIGILLENDEIASELFQNLYNMKRFTRSGRLYFYGITSFGIRVTCTIQREFSSVASAIAMTQMLLDNRPDAVFVIGTCLGLQNNQHIGDIIIASELLVFEAPFELYNANYMDPYVWVAPMKIQKIAKLAAHTKVNRKVYIGSLASANMVIKATDVTLLETISRSVIALDIGAAGAAVQAAQAISKELPVVVISVVTELFKHDNYSSYNTPHQVVEFTLNMLKHIKIETKFGHRNIMT</sequence>
<organism evidence="2 3">
    <name type="scientific">Acetobacter pasteurianus subsp. pasteurianus</name>
    <dbReference type="NCBI Taxonomy" id="481145"/>
    <lineage>
        <taxon>Bacteria</taxon>
        <taxon>Pseudomonadati</taxon>
        <taxon>Pseudomonadota</taxon>
        <taxon>Alphaproteobacteria</taxon>
        <taxon>Acetobacterales</taxon>
        <taxon>Acetobacteraceae</taxon>
        <taxon>Acetobacter</taxon>
    </lineage>
</organism>
<evidence type="ECO:0000259" key="1">
    <source>
        <dbReference type="Pfam" id="PF01048"/>
    </source>
</evidence>
<dbReference type="SUPFAM" id="SSF50494">
    <property type="entry name" value="Trypsin-like serine proteases"/>
    <property type="match status" value="1"/>
</dbReference>
<dbReference type="InterPro" id="IPR000845">
    <property type="entry name" value="Nucleoside_phosphorylase_d"/>
</dbReference>
<reference evidence="2 3" key="1">
    <citation type="submission" date="2017-05" db="EMBL/GenBank/DDBJ databases">
        <title>Genome sequence of Acetobacter pasteurianus subsp. pasteurianus strain SRCM101342.</title>
        <authorList>
            <person name="Cho S.H."/>
        </authorList>
    </citation>
    <scope>NUCLEOTIDE SEQUENCE [LARGE SCALE GENOMIC DNA]</scope>
    <source>
        <strain evidence="2 3">SRCM101342</strain>
    </source>
</reference>
<dbReference type="EMBL" id="CP021509">
    <property type="protein sequence ID" value="ARW47102.1"/>
    <property type="molecule type" value="Genomic_DNA"/>
</dbReference>
<dbReference type="InterPro" id="IPR035994">
    <property type="entry name" value="Nucleoside_phosphorylase_sf"/>
</dbReference>
<dbReference type="Gene3D" id="3.40.50.1580">
    <property type="entry name" value="Nucleoside phosphorylase domain"/>
    <property type="match status" value="1"/>
</dbReference>
<proteinExistence type="predicted"/>